<name>A0A9J5WUR7_SOLCO</name>
<sequence length="378" mass="43178">MAHLQGQTIPRAGKPTILLIFMCYSPWHFMVTQKKLTLTSVKTFSMEPVGLYGKNGPFRRSKKLKSRKTPYFTLAIEPIGLHGQNNPFTRLNYPQAGKPSILPIFLCYSPRHFKVTCLSYGANWSPWPKRPIYKVKLNPEQSTTFYGYPKFRRYLFQKPTWNSFKTLVMEPVGRHGQKGPFTGSNELQRTQNSVKILTKEPVCHHGQNEPSTRSNEPQSSLQHFMVTRNSDLWSQLVSKTKTSHLQGQTNPKVSKAAILSIFMYYSPRHLMLTKNSDVIYAKNLHGLPLRPYIWSLLVTTTKTAHLQGQSNSKAVKPPILQIIVFYSPRHFMTSVKTLAMEPVGRHGQNGPFTKTNKPKARKLAILPISCAIVHNIFW</sequence>
<keyword evidence="2" id="KW-1185">Reference proteome</keyword>
<comment type="caution">
    <text evidence="1">The sequence shown here is derived from an EMBL/GenBank/DDBJ whole genome shotgun (WGS) entry which is preliminary data.</text>
</comment>
<organism evidence="1 2">
    <name type="scientific">Solanum commersonii</name>
    <name type="common">Commerson's wild potato</name>
    <name type="synonym">Commerson's nightshade</name>
    <dbReference type="NCBI Taxonomy" id="4109"/>
    <lineage>
        <taxon>Eukaryota</taxon>
        <taxon>Viridiplantae</taxon>
        <taxon>Streptophyta</taxon>
        <taxon>Embryophyta</taxon>
        <taxon>Tracheophyta</taxon>
        <taxon>Spermatophyta</taxon>
        <taxon>Magnoliopsida</taxon>
        <taxon>eudicotyledons</taxon>
        <taxon>Gunneridae</taxon>
        <taxon>Pentapetalae</taxon>
        <taxon>asterids</taxon>
        <taxon>lamiids</taxon>
        <taxon>Solanales</taxon>
        <taxon>Solanaceae</taxon>
        <taxon>Solanoideae</taxon>
        <taxon>Solaneae</taxon>
        <taxon>Solanum</taxon>
    </lineage>
</organism>
<reference evidence="1 2" key="1">
    <citation type="submission" date="2020-09" db="EMBL/GenBank/DDBJ databases">
        <title>De no assembly of potato wild relative species, Solanum commersonii.</title>
        <authorList>
            <person name="Cho K."/>
        </authorList>
    </citation>
    <scope>NUCLEOTIDE SEQUENCE [LARGE SCALE GENOMIC DNA]</scope>
    <source>
        <strain evidence="1">LZ3.2</strain>
        <tissue evidence="1">Leaf</tissue>
    </source>
</reference>
<evidence type="ECO:0000313" key="2">
    <source>
        <dbReference type="Proteomes" id="UP000824120"/>
    </source>
</evidence>
<proteinExistence type="predicted"/>
<protein>
    <submittedName>
        <fullName evidence="1">Uncharacterized protein</fullName>
    </submittedName>
</protein>
<dbReference type="Proteomes" id="UP000824120">
    <property type="component" value="Chromosome 10"/>
</dbReference>
<evidence type="ECO:0000313" key="1">
    <source>
        <dbReference type="EMBL" id="KAG5578694.1"/>
    </source>
</evidence>
<dbReference type="AlphaFoldDB" id="A0A9J5WUR7"/>
<accession>A0A9J5WUR7</accession>
<gene>
    <name evidence="1" type="ORF">H5410_049321</name>
</gene>
<dbReference type="EMBL" id="JACXVP010000010">
    <property type="protein sequence ID" value="KAG5578694.1"/>
    <property type="molecule type" value="Genomic_DNA"/>
</dbReference>